<dbReference type="EMBL" id="MN740171">
    <property type="protein sequence ID" value="QHT91872.1"/>
    <property type="molecule type" value="Genomic_DNA"/>
</dbReference>
<dbReference type="AlphaFoldDB" id="A0A6C0IG08"/>
<accession>A0A6C0IG08</accession>
<proteinExistence type="predicted"/>
<name>A0A6C0IG08_9ZZZZ</name>
<sequence>MINIRDLIDNLFFVIFKRYIFKTNNKKNNSFETLSETFKNENENDNEEIWFLRDLKE</sequence>
<evidence type="ECO:0000313" key="1">
    <source>
        <dbReference type="EMBL" id="QHT91872.1"/>
    </source>
</evidence>
<protein>
    <submittedName>
        <fullName evidence="1">Uncharacterized protein</fullName>
    </submittedName>
</protein>
<organism evidence="1">
    <name type="scientific">viral metagenome</name>
    <dbReference type="NCBI Taxonomy" id="1070528"/>
    <lineage>
        <taxon>unclassified sequences</taxon>
        <taxon>metagenomes</taxon>
        <taxon>organismal metagenomes</taxon>
    </lineage>
</organism>
<reference evidence="1" key="1">
    <citation type="journal article" date="2020" name="Nature">
        <title>Giant virus diversity and host interactions through global metagenomics.</title>
        <authorList>
            <person name="Schulz F."/>
            <person name="Roux S."/>
            <person name="Paez-Espino D."/>
            <person name="Jungbluth S."/>
            <person name="Walsh D.A."/>
            <person name="Denef V.J."/>
            <person name="McMahon K.D."/>
            <person name="Konstantinidis K.T."/>
            <person name="Eloe-Fadrosh E.A."/>
            <person name="Kyrpides N.C."/>
            <person name="Woyke T."/>
        </authorList>
    </citation>
    <scope>NUCLEOTIDE SEQUENCE</scope>
    <source>
        <strain evidence="1">GVMAG-M-3300023184-86</strain>
    </source>
</reference>